<feature type="chain" id="PRO_5013093995" evidence="4">
    <location>
        <begin position="38"/>
        <end position="678"/>
    </location>
</feature>
<dbReference type="InterPro" id="IPR001611">
    <property type="entry name" value="Leu-rich_rpt"/>
</dbReference>
<evidence type="ECO:0000256" key="2">
    <source>
        <dbReference type="ARBA" id="ARBA00022737"/>
    </source>
</evidence>
<sequence length="678" mass="74782">MFRLGFLAVINGRGSTVVMRWLLLCVLWISTPRLADSARMCPSRCSCRDAELVVDCPNAQLDMVPYTLHPGLRSLSLHGNQIKQVSGTSFTAYSTLRSLDLSANQLVDVGRRAFASLPDLEVLDLSRNMIATLSNTTLEGLGQLSQLDLAFNYIENLPGGILQEMSQLLRLDLSHNHIKRFQDADGFRGAKKLRVLSLRDNKLSAIPSNALRHLAELAFLDLGMNDFTDLPAEAFLPLRTLEDLRLDGCKLQTVQPGAFRALGSLRVLYLQDNQLEDTPSTSFSDIPRLEEIHIGQNPITQLRDRAFQHLRQLRILGLSGATELRRLEANALIDNQQLEQLILSQNVRLSLLDPATFRPLSTLRRVNLRANALTSLPADLLPLAWEHLEELDIRDNPLVCNCSLRWLLAKRRQQHLLLMQPQGRKISSSSLVNGSMLESSLSPFANDTTRIKCVAPSHLAGVYIDEVASEDALDCNGWSRVIRTALVASAGCLLVLFAGVLFAACCAKYRNKMTVIPCEAGKPSQNSGPVGGKHIGQSEWLPTSLNEKTDYALSQTRLPSSEQHNNATEDAEGNGVYICQLSTGRMRQPTAQQQLRNLQTLPNPDLLELCRAPDSGLEGFTSVSRQSTARVIFNSSTAAAAAAAALREPKISNGRAPSKQSSPAQEDNVQIPFCYYFE</sequence>
<keyword evidence="4" id="KW-0732">Signal</keyword>
<comment type="caution">
    <text evidence="5">The sequence shown here is derived from an EMBL/GenBank/DDBJ whole genome shotgun (WGS) entry which is preliminary data.</text>
</comment>
<dbReference type="PROSITE" id="PS51450">
    <property type="entry name" value="LRR"/>
    <property type="match status" value="2"/>
</dbReference>
<dbReference type="PANTHER" id="PTHR45712:SF22">
    <property type="entry name" value="INSULIN-LIKE GROWTH FACTOR-BINDING PROTEIN COMPLEX ACID LABILE SUBUNIT"/>
    <property type="match status" value="1"/>
</dbReference>
<dbReference type="InterPro" id="IPR032675">
    <property type="entry name" value="LRR_dom_sf"/>
</dbReference>
<dbReference type="SMART" id="SM00369">
    <property type="entry name" value="LRR_TYP"/>
    <property type="match status" value="11"/>
</dbReference>
<feature type="transmembrane region" description="Helical" evidence="3">
    <location>
        <begin position="485"/>
        <end position="507"/>
    </location>
</feature>
<dbReference type="InParanoid" id="A0A1V9XTF1"/>
<evidence type="ECO:0000256" key="4">
    <source>
        <dbReference type="SAM" id="SignalP"/>
    </source>
</evidence>
<evidence type="ECO:0000313" key="5">
    <source>
        <dbReference type="EMBL" id="OQR76784.1"/>
    </source>
</evidence>
<reference evidence="5 6" key="1">
    <citation type="journal article" date="2017" name="Gigascience">
        <title>Draft genome of the honey bee ectoparasitic mite, Tropilaelaps mercedesae, is shaped by the parasitic life history.</title>
        <authorList>
            <person name="Dong X."/>
            <person name="Armstrong S.D."/>
            <person name="Xia D."/>
            <person name="Makepeace B.L."/>
            <person name="Darby A.C."/>
            <person name="Kadowaki T."/>
        </authorList>
    </citation>
    <scope>NUCLEOTIDE SEQUENCE [LARGE SCALE GENOMIC DNA]</scope>
    <source>
        <strain evidence="5">Wuxi-XJTLU</strain>
    </source>
</reference>
<dbReference type="InterPro" id="IPR050333">
    <property type="entry name" value="SLRP"/>
</dbReference>
<dbReference type="SMART" id="SM00365">
    <property type="entry name" value="LRR_SD22"/>
    <property type="match status" value="6"/>
</dbReference>
<feature type="signal peptide" evidence="4">
    <location>
        <begin position="1"/>
        <end position="37"/>
    </location>
</feature>
<protein>
    <submittedName>
        <fullName evidence="5">Insulin growth factor-binding protein complex acid labile subunit-like</fullName>
    </submittedName>
</protein>
<dbReference type="STRING" id="418985.A0A1V9XTF1"/>
<keyword evidence="2" id="KW-0677">Repeat</keyword>
<dbReference type="PRINTS" id="PR00019">
    <property type="entry name" value="LEURICHRPT"/>
</dbReference>
<dbReference type="PANTHER" id="PTHR45712">
    <property type="entry name" value="AGAP008170-PA"/>
    <property type="match status" value="1"/>
</dbReference>
<dbReference type="Pfam" id="PF13855">
    <property type="entry name" value="LRR_8"/>
    <property type="match status" value="3"/>
</dbReference>
<dbReference type="InterPro" id="IPR003591">
    <property type="entry name" value="Leu-rich_rpt_typical-subtyp"/>
</dbReference>
<dbReference type="OrthoDB" id="1055097at2759"/>
<name>A0A1V9XTF1_9ACAR</name>
<evidence type="ECO:0000256" key="3">
    <source>
        <dbReference type="SAM" id="Phobius"/>
    </source>
</evidence>
<keyword evidence="3" id="KW-0812">Transmembrane</keyword>
<evidence type="ECO:0000256" key="1">
    <source>
        <dbReference type="ARBA" id="ARBA00022614"/>
    </source>
</evidence>
<accession>A0A1V9XTF1</accession>
<dbReference type="AlphaFoldDB" id="A0A1V9XTF1"/>
<dbReference type="Gene3D" id="3.80.10.10">
    <property type="entry name" value="Ribonuclease Inhibitor"/>
    <property type="match status" value="2"/>
</dbReference>
<dbReference type="SUPFAM" id="SSF52058">
    <property type="entry name" value="L domain-like"/>
    <property type="match status" value="1"/>
</dbReference>
<dbReference type="EMBL" id="MNPL01004400">
    <property type="protein sequence ID" value="OQR76784.1"/>
    <property type="molecule type" value="Genomic_DNA"/>
</dbReference>
<keyword evidence="3" id="KW-0472">Membrane</keyword>
<evidence type="ECO:0000313" key="6">
    <source>
        <dbReference type="Proteomes" id="UP000192247"/>
    </source>
</evidence>
<proteinExistence type="predicted"/>
<dbReference type="GO" id="GO:0005615">
    <property type="term" value="C:extracellular space"/>
    <property type="evidence" value="ECO:0007669"/>
    <property type="project" value="TreeGrafter"/>
</dbReference>
<dbReference type="Proteomes" id="UP000192247">
    <property type="component" value="Unassembled WGS sequence"/>
</dbReference>
<gene>
    <name evidence="5" type="ORF">BIW11_07557</name>
</gene>
<keyword evidence="6" id="KW-1185">Reference proteome</keyword>
<keyword evidence="3" id="KW-1133">Transmembrane helix</keyword>
<keyword evidence="1" id="KW-0433">Leucine-rich repeat</keyword>
<organism evidence="5 6">
    <name type="scientific">Tropilaelaps mercedesae</name>
    <dbReference type="NCBI Taxonomy" id="418985"/>
    <lineage>
        <taxon>Eukaryota</taxon>
        <taxon>Metazoa</taxon>
        <taxon>Ecdysozoa</taxon>
        <taxon>Arthropoda</taxon>
        <taxon>Chelicerata</taxon>
        <taxon>Arachnida</taxon>
        <taxon>Acari</taxon>
        <taxon>Parasitiformes</taxon>
        <taxon>Mesostigmata</taxon>
        <taxon>Gamasina</taxon>
        <taxon>Dermanyssoidea</taxon>
        <taxon>Laelapidae</taxon>
        <taxon>Tropilaelaps</taxon>
    </lineage>
</organism>